<organism evidence="19 20">
    <name type="scientific">Brassica napus</name>
    <name type="common">Rape</name>
    <dbReference type="NCBI Taxonomy" id="3708"/>
    <lineage>
        <taxon>Eukaryota</taxon>
        <taxon>Viridiplantae</taxon>
        <taxon>Streptophyta</taxon>
        <taxon>Embryophyta</taxon>
        <taxon>Tracheophyta</taxon>
        <taxon>Spermatophyta</taxon>
        <taxon>Magnoliopsida</taxon>
        <taxon>eudicotyledons</taxon>
        <taxon>Gunneridae</taxon>
        <taxon>Pentapetalae</taxon>
        <taxon>rosids</taxon>
        <taxon>malvids</taxon>
        <taxon>Brassicales</taxon>
        <taxon>Brassicaceae</taxon>
        <taxon>Brassiceae</taxon>
        <taxon>Brassica</taxon>
    </lineage>
</organism>
<keyword evidence="7 14" id="KW-0547">Nucleotide-binding</keyword>
<feature type="domain" description="Gnk2-homologous" evidence="18">
    <location>
        <begin position="23"/>
        <end position="132"/>
    </location>
</feature>
<dbReference type="SUPFAM" id="SSF56112">
    <property type="entry name" value="Protein kinase-like (PK-like)"/>
    <property type="match status" value="1"/>
</dbReference>
<keyword evidence="5 16" id="KW-0732">Signal</keyword>
<feature type="domain" description="Protein kinase" evidence="17">
    <location>
        <begin position="345"/>
        <end position="594"/>
    </location>
</feature>
<dbReference type="PROSITE" id="PS00107">
    <property type="entry name" value="PROTEIN_KINASE_ATP"/>
    <property type="match status" value="1"/>
</dbReference>
<dbReference type="CDD" id="cd23509">
    <property type="entry name" value="Gnk2-like"/>
    <property type="match status" value="2"/>
</dbReference>
<evidence type="ECO:0000259" key="17">
    <source>
        <dbReference type="PROSITE" id="PS50011"/>
    </source>
</evidence>
<dbReference type="SMART" id="SM00220">
    <property type="entry name" value="S_TKc"/>
    <property type="match status" value="1"/>
</dbReference>
<evidence type="ECO:0000256" key="3">
    <source>
        <dbReference type="ARBA" id="ARBA00022679"/>
    </source>
</evidence>
<evidence type="ECO:0000256" key="6">
    <source>
        <dbReference type="ARBA" id="ARBA00022737"/>
    </source>
</evidence>
<reference evidence="19 20" key="1">
    <citation type="submission" date="2021-05" db="EMBL/GenBank/DDBJ databases">
        <title>Genome Assembly of Synthetic Allotetraploid Brassica napus Reveals Homoeologous Exchanges between Subgenomes.</title>
        <authorList>
            <person name="Davis J.T."/>
        </authorList>
    </citation>
    <scope>NUCLEOTIDE SEQUENCE [LARGE SCALE GENOMIC DNA]</scope>
    <source>
        <strain evidence="20">cv. Da-Ae</strain>
        <tissue evidence="19">Seedling</tissue>
    </source>
</reference>
<keyword evidence="20" id="KW-1185">Reference proteome</keyword>
<dbReference type="Pfam" id="PF01657">
    <property type="entry name" value="Stress-antifung"/>
    <property type="match status" value="2"/>
</dbReference>
<protein>
    <recommendedName>
        <fullName evidence="21">Cysteine-rich receptor-like protein kinase 39</fullName>
    </recommendedName>
</protein>
<keyword evidence="3" id="KW-0808">Transferase</keyword>
<accession>A0ABQ8EB98</accession>
<evidence type="ECO:0000259" key="18">
    <source>
        <dbReference type="PROSITE" id="PS51473"/>
    </source>
</evidence>
<dbReference type="InterPro" id="IPR038408">
    <property type="entry name" value="GNK2_sf"/>
</dbReference>
<keyword evidence="12" id="KW-0675">Receptor</keyword>
<dbReference type="InterPro" id="IPR008271">
    <property type="entry name" value="Ser/Thr_kinase_AS"/>
</dbReference>
<keyword evidence="11 15" id="KW-0472">Membrane</keyword>
<comment type="caution">
    <text evidence="19">The sequence shown here is derived from an EMBL/GenBank/DDBJ whole genome shotgun (WGS) entry which is preliminary data.</text>
</comment>
<proteinExistence type="predicted"/>
<dbReference type="InterPro" id="IPR011009">
    <property type="entry name" value="Kinase-like_dom_sf"/>
</dbReference>
<feature type="binding site" evidence="14">
    <location>
        <position position="373"/>
    </location>
    <ligand>
        <name>ATP</name>
        <dbReference type="ChEBI" id="CHEBI:30616"/>
    </ligand>
</feature>
<name>A0ABQ8EB98_BRANA</name>
<keyword evidence="2" id="KW-0723">Serine/threonine-protein kinase</keyword>
<dbReference type="PANTHER" id="PTHR27002:SF452">
    <property type="entry name" value="PROTEIN KINASE DOMAIN-CONTAINING PROTEIN"/>
    <property type="match status" value="1"/>
</dbReference>
<dbReference type="EMBL" id="JAGKQM010000002">
    <property type="protein sequence ID" value="KAH0938930.1"/>
    <property type="molecule type" value="Genomic_DNA"/>
</dbReference>
<dbReference type="InterPro" id="IPR000719">
    <property type="entry name" value="Prot_kinase_dom"/>
</dbReference>
<evidence type="ECO:0000256" key="15">
    <source>
        <dbReference type="SAM" id="Phobius"/>
    </source>
</evidence>
<evidence type="ECO:0000256" key="13">
    <source>
        <dbReference type="ARBA" id="ARBA00023180"/>
    </source>
</evidence>
<keyword evidence="4 15" id="KW-0812">Transmembrane</keyword>
<sequence length="594" mass="66880">MEKCFASMIFLASFLLLVLLNLELVHAVGCAGSLFNSNSTYAENRNNLFSTLASKVVANGGLYNDSLGQNPNRVQALVFCARGVEKACISCVQKVIQDIQKECPYHMDSFQWDKDDVDDRVSCLVRSSNQAAFKKLELRPADIHPNPNSIEPSKNMTLFTKQWEATVNRTIKVATESNTSSLLQYFGAVKAEFTEFPNVYMLMQCMPDITSRECMTCLEKCVAYFKVMYWGSRGGEVSRPSCVFRWDLYSFRSAFDNLTIFHAPPRVKSQAQPPTNDKKGRSIRYGGIITIVVPCFINLLVFIGLIKVYGPRRKSKNGINEYSDADGQFMLRFDLGIIITATSDFSSENKLGQGGFGTVHKGILLNGREIAVKRLIRGLEGGMEFKNEVSLLTRLQHKNLVKLLGFCNERDEEILVYEFVPNSSLDHFIFDEEKRKLLTWEVRFKIIEGVARGLVYLHEDSQLKIIHRDLKASNILLDAEMNPKVADFGTARLFDTDETRAETKRIAGTRPEIIIDPFLVENSSNEIVKLIQIGLLCVQENATKRPTMSSVIVWLGSENITIALPRAPAFTMIKSPSEDCTMSMSNVFTELSSR</sequence>
<evidence type="ECO:0000256" key="5">
    <source>
        <dbReference type="ARBA" id="ARBA00022729"/>
    </source>
</evidence>
<comment type="subcellular location">
    <subcellularLocation>
        <location evidence="1">Membrane</location>
        <topology evidence="1">Single-pass membrane protein</topology>
    </subcellularLocation>
</comment>
<evidence type="ECO:0000256" key="16">
    <source>
        <dbReference type="SAM" id="SignalP"/>
    </source>
</evidence>
<dbReference type="PROSITE" id="PS00108">
    <property type="entry name" value="PROTEIN_KINASE_ST"/>
    <property type="match status" value="1"/>
</dbReference>
<evidence type="ECO:0000256" key="11">
    <source>
        <dbReference type="ARBA" id="ARBA00023136"/>
    </source>
</evidence>
<evidence type="ECO:0000256" key="4">
    <source>
        <dbReference type="ARBA" id="ARBA00022692"/>
    </source>
</evidence>
<dbReference type="Gene3D" id="3.30.430.20">
    <property type="entry name" value="Gnk2 domain, C-X8-C-X2-C motif"/>
    <property type="match status" value="2"/>
</dbReference>
<dbReference type="PANTHER" id="PTHR27002">
    <property type="entry name" value="RECEPTOR-LIKE SERINE/THREONINE-PROTEIN KINASE SD1-8"/>
    <property type="match status" value="1"/>
</dbReference>
<keyword evidence="13" id="KW-0325">Glycoprotein</keyword>
<evidence type="ECO:0000256" key="7">
    <source>
        <dbReference type="ARBA" id="ARBA00022741"/>
    </source>
</evidence>
<feature type="signal peptide" evidence="16">
    <location>
        <begin position="1"/>
        <end position="27"/>
    </location>
</feature>
<keyword evidence="6" id="KW-0677">Repeat</keyword>
<evidence type="ECO:0000256" key="2">
    <source>
        <dbReference type="ARBA" id="ARBA00022527"/>
    </source>
</evidence>
<dbReference type="Gene3D" id="1.10.510.10">
    <property type="entry name" value="Transferase(Phosphotransferase) domain 1"/>
    <property type="match status" value="1"/>
</dbReference>
<feature type="transmembrane region" description="Helical" evidence="15">
    <location>
        <begin position="285"/>
        <end position="306"/>
    </location>
</feature>
<evidence type="ECO:0000256" key="8">
    <source>
        <dbReference type="ARBA" id="ARBA00022777"/>
    </source>
</evidence>
<evidence type="ECO:0000256" key="1">
    <source>
        <dbReference type="ARBA" id="ARBA00004167"/>
    </source>
</evidence>
<gene>
    <name evidence="19" type="ORF">HID58_006391</name>
</gene>
<feature type="chain" id="PRO_5045517798" description="Cysteine-rich receptor-like protein kinase 39" evidence="16">
    <location>
        <begin position="28"/>
        <end position="594"/>
    </location>
</feature>
<dbReference type="InterPro" id="IPR002902">
    <property type="entry name" value="GNK2"/>
</dbReference>
<dbReference type="InterPro" id="IPR017441">
    <property type="entry name" value="Protein_kinase_ATP_BS"/>
</dbReference>
<evidence type="ECO:0000256" key="9">
    <source>
        <dbReference type="ARBA" id="ARBA00022840"/>
    </source>
</evidence>
<dbReference type="PROSITE" id="PS50011">
    <property type="entry name" value="PROTEIN_KINASE_DOM"/>
    <property type="match status" value="1"/>
</dbReference>
<keyword evidence="8" id="KW-0418">Kinase</keyword>
<dbReference type="Proteomes" id="UP000824890">
    <property type="component" value="Unassembled WGS sequence"/>
</dbReference>
<keyword evidence="9 14" id="KW-0067">ATP-binding</keyword>
<evidence type="ECO:0000313" key="19">
    <source>
        <dbReference type="EMBL" id="KAH0938930.1"/>
    </source>
</evidence>
<evidence type="ECO:0000256" key="14">
    <source>
        <dbReference type="PROSITE-ProRule" id="PRU10141"/>
    </source>
</evidence>
<dbReference type="Pfam" id="PF00069">
    <property type="entry name" value="Pkinase"/>
    <property type="match status" value="1"/>
</dbReference>
<dbReference type="PROSITE" id="PS51473">
    <property type="entry name" value="GNK2"/>
    <property type="match status" value="2"/>
</dbReference>
<evidence type="ECO:0000256" key="10">
    <source>
        <dbReference type="ARBA" id="ARBA00022989"/>
    </source>
</evidence>
<dbReference type="Gene3D" id="3.30.200.20">
    <property type="entry name" value="Phosphorylase Kinase, domain 1"/>
    <property type="match status" value="1"/>
</dbReference>
<keyword evidence="10 15" id="KW-1133">Transmembrane helix</keyword>
<evidence type="ECO:0000313" key="20">
    <source>
        <dbReference type="Proteomes" id="UP000824890"/>
    </source>
</evidence>
<evidence type="ECO:0008006" key="21">
    <source>
        <dbReference type="Google" id="ProtNLM"/>
    </source>
</evidence>
<feature type="domain" description="Gnk2-homologous" evidence="18">
    <location>
        <begin position="144"/>
        <end position="251"/>
    </location>
</feature>
<evidence type="ECO:0000256" key="12">
    <source>
        <dbReference type="ARBA" id="ARBA00023170"/>
    </source>
</evidence>